<dbReference type="FunFam" id="1.10.340.70:FF:000001">
    <property type="entry name" value="Retrovirus-related Pol polyprotein from transposon gypsy-like Protein"/>
    <property type="match status" value="1"/>
</dbReference>
<reference evidence="13" key="2">
    <citation type="submission" date="2025-08" db="UniProtKB">
        <authorList>
            <consortium name="Ensembl"/>
        </authorList>
    </citation>
    <scope>IDENTIFICATION</scope>
</reference>
<keyword evidence="4" id="KW-0540">Nuclease</keyword>
<evidence type="ECO:0000256" key="4">
    <source>
        <dbReference type="ARBA" id="ARBA00022722"/>
    </source>
</evidence>
<keyword evidence="5" id="KW-0255">Endonuclease</keyword>
<organism evidence="13 14">
    <name type="scientific">Anolis carolinensis</name>
    <name type="common">Green anole</name>
    <name type="synonym">American chameleon</name>
    <dbReference type="NCBI Taxonomy" id="28377"/>
    <lineage>
        <taxon>Eukaryota</taxon>
        <taxon>Metazoa</taxon>
        <taxon>Chordata</taxon>
        <taxon>Craniata</taxon>
        <taxon>Vertebrata</taxon>
        <taxon>Euteleostomi</taxon>
        <taxon>Lepidosauria</taxon>
        <taxon>Squamata</taxon>
        <taxon>Bifurcata</taxon>
        <taxon>Unidentata</taxon>
        <taxon>Episquamata</taxon>
        <taxon>Toxicofera</taxon>
        <taxon>Iguania</taxon>
        <taxon>Dactyloidae</taxon>
        <taxon>Anolis</taxon>
    </lineage>
</organism>
<dbReference type="SUPFAM" id="SSF50630">
    <property type="entry name" value="Acid proteases"/>
    <property type="match status" value="1"/>
</dbReference>
<dbReference type="PANTHER" id="PTHR37984:SF15">
    <property type="entry name" value="INTEGRASE CATALYTIC DOMAIN-CONTAINING PROTEIN"/>
    <property type="match status" value="1"/>
</dbReference>
<dbReference type="Proteomes" id="UP000001646">
    <property type="component" value="Chromosome 2"/>
</dbReference>
<keyword evidence="9" id="KW-0863">Zinc-finger</keyword>
<keyword evidence="2" id="KW-0808">Transferase</keyword>
<dbReference type="Gene3D" id="1.10.340.70">
    <property type="match status" value="1"/>
</dbReference>
<dbReference type="InParanoid" id="A0A803SU47"/>
<dbReference type="FunFam" id="3.30.420.10:FF:000032">
    <property type="entry name" value="Retrovirus-related Pol polyprotein from transposon 297-like Protein"/>
    <property type="match status" value="1"/>
</dbReference>
<sequence length="994" mass="113567">MIDQLITLKEGFRKEEEPKEKKPLKPTFYPHSRTQMQRGGSGENTAYRKHEAVAGQAKPEEKIKCYHCGRPGHLRYQCNLIKKDRSTFFVNRAPIEQEVEPEVKSRSPDARPKEKQCLFILSREISEDYLESIVIDEIHTQGWRDTGSDVCIIRPEVVPQRYQHPSSEINLKGIGPSIPTPVVSLPIKYKGWEGLWDFAVCADIPYNCLIGNDLNGKVRNWQKEADKHEGNMEVHTPKAKCLTIQAGSEQLPESSSNITELVSGIEGKQEILREQLADETLQPLFLQAQSATGTEENKTPKFVLKEGVLYRKSTSHKTLNKPVTRTQIVVPVNYRKQLLDVAHDNPQGGHLGVRKTAQRISKNFFWPGMYQHIKEFCRSCDTCQSFSTGRDKTKAPLVPMPVVGEPFFRVGIDLVGPLYKPSRRGYKYILTVIDYATRYPDAVALTNIETSTIANALLSIWGRTGFPRELVSDLGTQFTSRLMKKLLEMCGIKHLTSTPYHLQTNGLVENLNKTLVKMIKAYSQQRPHDWDTKLQQLLFAYRSVPQDSTGYSPFELLFGRKARGPLDLIREHWEASPMPDPVPVDDYIKDLQSTLKMARDIAQEHLMMAQEQQKIRYDATSRPRDFNVGDEVLFLTPNKNNKLQIDWTGPWRIVRKQNHVNCDILDERLGIEKRVHVNMIKPYVNRSANVYCIVSEEDTGPFSFWEGDREIHRNLDKVSINSDLSPSQQREVKGIYSDCWEDHLKHLDFVLGRLLEAGLTIKASKCKLGNHTSKYLGHIIGGGCIRPDPTKVKDQWPIPKTKKQIRSFLGLAGYYRKFIPSFSNLAAPLSDLTKKKHSNQVIWSSKCQESMDNFKKALTSDSVLKAPNFDNPFILTCDASDTGLGAVLSQIDEDGEDRPILFLSKKWHSNEHSMSTIEKECYSIIWSIKKLKPYLWGRKFTLQTDHAPLRWLDNVKRTNNKLLRWSLSLQDFTFDIKHIKGKCNVVADALSRAP</sequence>
<dbReference type="InterPro" id="IPR043128">
    <property type="entry name" value="Rev_trsase/Diguanyl_cyclase"/>
</dbReference>
<evidence type="ECO:0000256" key="6">
    <source>
        <dbReference type="ARBA" id="ARBA00022801"/>
    </source>
</evidence>
<evidence type="ECO:0000256" key="5">
    <source>
        <dbReference type="ARBA" id="ARBA00022759"/>
    </source>
</evidence>
<reference evidence="13" key="3">
    <citation type="submission" date="2025-09" db="UniProtKB">
        <authorList>
            <consortium name="Ensembl"/>
        </authorList>
    </citation>
    <scope>IDENTIFICATION</scope>
</reference>
<dbReference type="Ensembl" id="ENSACAT00000041530.1">
    <property type="protein sequence ID" value="ENSACAP00000026487.1"/>
    <property type="gene ID" value="ENSACAG00000037828.1"/>
</dbReference>
<dbReference type="InterPro" id="IPR001584">
    <property type="entry name" value="Integrase_cat-core"/>
</dbReference>
<dbReference type="Pfam" id="PF17917">
    <property type="entry name" value="RT_RNaseH"/>
    <property type="match status" value="1"/>
</dbReference>
<evidence type="ECO:0000313" key="13">
    <source>
        <dbReference type="Ensembl" id="ENSACAP00000026487.1"/>
    </source>
</evidence>
<dbReference type="GO" id="GO:0003964">
    <property type="term" value="F:RNA-directed DNA polymerase activity"/>
    <property type="evidence" value="ECO:0007669"/>
    <property type="project" value="UniProtKB-KW"/>
</dbReference>
<dbReference type="Pfam" id="PF00665">
    <property type="entry name" value="rve"/>
    <property type="match status" value="1"/>
</dbReference>
<dbReference type="SUPFAM" id="SSF56672">
    <property type="entry name" value="DNA/RNA polymerases"/>
    <property type="match status" value="1"/>
</dbReference>
<evidence type="ECO:0000256" key="3">
    <source>
        <dbReference type="ARBA" id="ARBA00022695"/>
    </source>
</evidence>
<dbReference type="SUPFAM" id="SSF53098">
    <property type="entry name" value="Ribonuclease H-like"/>
    <property type="match status" value="1"/>
</dbReference>
<evidence type="ECO:0000256" key="7">
    <source>
        <dbReference type="ARBA" id="ARBA00022918"/>
    </source>
</evidence>
<feature type="domain" description="CCHC-type" evidence="11">
    <location>
        <begin position="64"/>
        <end position="78"/>
    </location>
</feature>
<dbReference type="InterPro" id="IPR012337">
    <property type="entry name" value="RNaseH-like_sf"/>
</dbReference>
<keyword evidence="9" id="KW-0479">Metal-binding</keyword>
<accession>A0A803SU47</accession>
<name>A0A803SU47_ANOCA</name>
<evidence type="ECO:0000256" key="8">
    <source>
        <dbReference type="ARBA" id="ARBA00039658"/>
    </source>
</evidence>
<dbReference type="PANTHER" id="PTHR37984">
    <property type="entry name" value="PROTEIN CBG26694"/>
    <property type="match status" value="1"/>
</dbReference>
<dbReference type="Gene3D" id="3.30.420.10">
    <property type="entry name" value="Ribonuclease H-like superfamily/Ribonuclease H"/>
    <property type="match status" value="1"/>
</dbReference>
<dbReference type="InterPro" id="IPR041373">
    <property type="entry name" value="RT_RNaseH"/>
</dbReference>
<dbReference type="Pfam" id="PF17921">
    <property type="entry name" value="Integrase_H2C2"/>
    <property type="match status" value="1"/>
</dbReference>
<dbReference type="InterPro" id="IPR001878">
    <property type="entry name" value="Znf_CCHC"/>
</dbReference>
<dbReference type="EC" id="2.7.7.49" evidence="1"/>
<dbReference type="GO" id="GO:0003676">
    <property type="term" value="F:nucleic acid binding"/>
    <property type="evidence" value="ECO:0007669"/>
    <property type="project" value="InterPro"/>
</dbReference>
<dbReference type="InterPro" id="IPR043502">
    <property type="entry name" value="DNA/RNA_pol_sf"/>
</dbReference>
<dbReference type="SUPFAM" id="SSF57756">
    <property type="entry name" value="Retrovirus zinc finger-like domains"/>
    <property type="match status" value="1"/>
</dbReference>
<evidence type="ECO:0000256" key="10">
    <source>
        <dbReference type="SAM" id="MobiDB-lite"/>
    </source>
</evidence>
<dbReference type="GO" id="GO:0008270">
    <property type="term" value="F:zinc ion binding"/>
    <property type="evidence" value="ECO:0007669"/>
    <property type="project" value="UniProtKB-KW"/>
</dbReference>
<dbReference type="PROSITE" id="PS50158">
    <property type="entry name" value="ZF_CCHC"/>
    <property type="match status" value="1"/>
</dbReference>
<dbReference type="CDD" id="cd09274">
    <property type="entry name" value="RNase_HI_RT_Ty3"/>
    <property type="match status" value="1"/>
</dbReference>
<evidence type="ECO:0000256" key="9">
    <source>
        <dbReference type="PROSITE-ProRule" id="PRU00047"/>
    </source>
</evidence>
<dbReference type="GO" id="GO:0004519">
    <property type="term" value="F:endonuclease activity"/>
    <property type="evidence" value="ECO:0007669"/>
    <property type="project" value="UniProtKB-KW"/>
</dbReference>
<dbReference type="Gene3D" id="3.10.20.370">
    <property type="match status" value="1"/>
</dbReference>
<dbReference type="Gene3D" id="3.30.70.270">
    <property type="match status" value="2"/>
</dbReference>
<evidence type="ECO:0000256" key="1">
    <source>
        <dbReference type="ARBA" id="ARBA00012493"/>
    </source>
</evidence>
<dbReference type="InterPro" id="IPR041588">
    <property type="entry name" value="Integrase_H2C2"/>
</dbReference>
<dbReference type="GO" id="GO:0016787">
    <property type="term" value="F:hydrolase activity"/>
    <property type="evidence" value="ECO:0007669"/>
    <property type="project" value="UniProtKB-KW"/>
</dbReference>
<dbReference type="InterPro" id="IPR050951">
    <property type="entry name" value="Retrovirus_Pol_polyprotein"/>
</dbReference>
<evidence type="ECO:0000256" key="2">
    <source>
        <dbReference type="ARBA" id="ARBA00022679"/>
    </source>
</evidence>
<dbReference type="FunFam" id="3.30.70.270:FF:000020">
    <property type="entry name" value="Transposon Tf2-6 polyprotein-like Protein"/>
    <property type="match status" value="1"/>
</dbReference>
<keyword evidence="14" id="KW-1185">Reference proteome</keyword>
<keyword evidence="9" id="KW-0862">Zinc</keyword>
<dbReference type="PROSITE" id="PS50994">
    <property type="entry name" value="INTEGRASE"/>
    <property type="match status" value="1"/>
</dbReference>
<protein>
    <recommendedName>
        <fullName evidence="8">Gypsy retrotransposon integrase-like protein 1</fullName>
        <ecNumber evidence="1">2.7.7.49</ecNumber>
    </recommendedName>
</protein>
<feature type="region of interest" description="Disordered" evidence="10">
    <location>
        <begin position="9"/>
        <end position="44"/>
    </location>
</feature>
<feature type="domain" description="Integrase catalytic" evidence="12">
    <location>
        <begin position="402"/>
        <end position="561"/>
    </location>
</feature>
<dbReference type="GeneTree" id="ENSGT00940000169353"/>
<dbReference type="InterPro" id="IPR021109">
    <property type="entry name" value="Peptidase_aspartic_dom_sf"/>
</dbReference>
<dbReference type="AlphaFoldDB" id="A0A803SU47"/>
<dbReference type="InterPro" id="IPR036875">
    <property type="entry name" value="Znf_CCHC_sf"/>
</dbReference>
<dbReference type="GO" id="GO:0015074">
    <property type="term" value="P:DNA integration"/>
    <property type="evidence" value="ECO:0007669"/>
    <property type="project" value="InterPro"/>
</dbReference>
<dbReference type="FunFam" id="3.10.20.370:FF:000001">
    <property type="entry name" value="Retrovirus-related Pol polyprotein from transposon 17.6-like protein"/>
    <property type="match status" value="1"/>
</dbReference>
<evidence type="ECO:0000313" key="14">
    <source>
        <dbReference type="Proteomes" id="UP000001646"/>
    </source>
</evidence>
<dbReference type="InterPro" id="IPR036397">
    <property type="entry name" value="RNaseH_sf"/>
</dbReference>
<evidence type="ECO:0000259" key="11">
    <source>
        <dbReference type="PROSITE" id="PS50158"/>
    </source>
</evidence>
<keyword evidence="3" id="KW-0548">Nucleotidyltransferase</keyword>
<reference evidence="13 14" key="1">
    <citation type="submission" date="2009-12" db="EMBL/GenBank/DDBJ databases">
        <title>The Genome Sequence of Anolis carolinensis (Green Anole Lizard).</title>
        <authorList>
            <consortium name="The Genome Sequencing Platform"/>
            <person name="Di Palma F."/>
            <person name="Alfoldi J."/>
            <person name="Heiman D."/>
            <person name="Young S."/>
            <person name="Grabherr M."/>
            <person name="Johnson J."/>
            <person name="Lander E.S."/>
            <person name="Lindblad-Toh K."/>
        </authorList>
    </citation>
    <scope>NUCLEOTIDE SEQUENCE [LARGE SCALE GENOMIC DNA]</scope>
    <source>
        <strain evidence="13 14">JBL SC #1</strain>
    </source>
</reference>
<evidence type="ECO:0000259" key="12">
    <source>
        <dbReference type="PROSITE" id="PS50994"/>
    </source>
</evidence>
<proteinExistence type="predicted"/>
<keyword evidence="6" id="KW-0378">Hydrolase</keyword>
<keyword evidence="7" id="KW-0695">RNA-directed DNA polymerase</keyword>
<feature type="compositionally biased region" description="Basic and acidic residues" evidence="10">
    <location>
        <begin position="10"/>
        <end position="23"/>
    </location>
</feature>